<protein>
    <submittedName>
        <fullName evidence="2">Methyltransferase type 11</fullName>
    </submittedName>
</protein>
<keyword evidence="2" id="KW-0489">Methyltransferase</keyword>
<dbReference type="Pfam" id="PF13489">
    <property type="entry name" value="Methyltransf_23"/>
    <property type="match status" value="1"/>
</dbReference>
<organism evidence="2 3">
    <name type="scientific">Chlorella sorokiniana</name>
    <name type="common">Freshwater green alga</name>
    <dbReference type="NCBI Taxonomy" id="3076"/>
    <lineage>
        <taxon>Eukaryota</taxon>
        <taxon>Viridiplantae</taxon>
        <taxon>Chlorophyta</taxon>
        <taxon>core chlorophytes</taxon>
        <taxon>Trebouxiophyceae</taxon>
        <taxon>Chlorellales</taxon>
        <taxon>Chlorellaceae</taxon>
        <taxon>Chlorella clade</taxon>
        <taxon>Chlorella</taxon>
    </lineage>
</organism>
<dbReference type="Proteomes" id="UP000239899">
    <property type="component" value="Unassembled WGS sequence"/>
</dbReference>
<keyword evidence="1" id="KW-1133">Transmembrane helix</keyword>
<comment type="caution">
    <text evidence="2">The sequence shown here is derived from an EMBL/GenBank/DDBJ whole genome shotgun (WGS) entry which is preliminary data.</text>
</comment>
<keyword evidence="1" id="KW-0812">Transmembrane</keyword>
<keyword evidence="2" id="KW-0808">Transferase</keyword>
<keyword evidence="3" id="KW-1185">Reference proteome</keyword>
<gene>
    <name evidence="2" type="ORF">C2E21_0188</name>
</gene>
<sequence>MGSVPPTPRSRLRLRAAVGNLGFFLAVAFLAHTILGSLRGRLSPSASGSWASQQTLSDAEIEEVCQRYAVPDPPPYRPEVAALAAQLVQQLASGGGIYAFVKNTTFTEQMATLTVEERERIALEAQTVMYHTEQEARDQSAGEEAAVLKAAPHSDLYKLNGINVGVGGRQVHPSLIGIDAHRGRPEGAGGQVPEYQRTAGNTLLAWADDLPFKSNTLDYIVSLHNAEHLQDPVAAVLHYLDILKPGGGLGVVVPNWRYTWDARKDVTQWGHRWNSAPEVVCRLHLKYWSHLADLEQLNTVKFRMSYDFVLRKKGKWEPFSQEFPSYLTGRGLYCRGKFIGPPNMPPPKGDETIPCPTD</sequence>
<name>A0A2P6U579_CHLSO</name>
<dbReference type="STRING" id="3076.A0A2P6U579"/>
<dbReference type="OrthoDB" id="566690at2759"/>
<keyword evidence="1" id="KW-0472">Membrane</keyword>
<reference evidence="2 3" key="1">
    <citation type="journal article" date="2018" name="Plant J.">
        <title>Genome sequences of Chlorella sorokiniana UTEX 1602 and Micractinium conductrix SAG 241.80: implications to maltose excretion by a green alga.</title>
        <authorList>
            <person name="Arriola M.B."/>
            <person name="Velmurugan N."/>
            <person name="Zhang Y."/>
            <person name="Plunkett M.H."/>
            <person name="Hondzo H."/>
            <person name="Barney B.M."/>
        </authorList>
    </citation>
    <scope>NUCLEOTIDE SEQUENCE [LARGE SCALE GENOMIC DNA]</scope>
    <source>
        <strain evidence="3">UTEX 1602</strain>
    </source>
</reference>
<dbReference type="GO" id="GO:0008168">
    <property type="term" value="F:methyltransferase activity"/>
    <property type="evidence" value="ECO:0007669"/>
    <property type="project" value="UniProtKB-KW"/>
</dbReference>
<feature type="transmembrane region" description="Helical" evidence="1">
    <location>
        <begin position="12"/>
        <end position="35"/>
    </location>
</feature>
<dbReference type="GO" id="GO:0032259">
    <property type="term" value="P:methylation"/>
    <property type="evidence" value="ECO:0007669"/>
    <property type="project" value="UniProtKB-KW"/>
</dbReference>
<dbReference type="AlphaFoldDB" id="A0A2P6U579"/>
<proteinExistence type="predicted"/>
<dbReference type="EMBL" id="LHPG02000001">
    <property type="protein sequence ID" value="PRW61475.1"/>
    <property type="molecule type" value="Genomic_DNA"/>
</dbReference>
<accession>A0A2P6U579</accession>
<dbReference type="SUPFAM" id="SSF53335">
    <property type="entry name" value="S-adenosyl-L-methionine-dependent methyltransferases"/>
    <property type="match status" value="1"/>
</dbReference>
<dbReference type="Gene3D" id="3.40.50.150">
    <property type="entry name" value="Vaccinia Virus protein VP39"/>
    <property type="match status" value="1"/>
</dbReference>
<evidence type="ECO:0000256" key="1">
    <source>
        <dbReference type="SAM" id="Phobius"/>
    </source>
</evidence>
<dbReference type="InterPro" id="IPR029063">
    <property type="entry name" value="SAM-dependent_MTases_sf"/>
</dbReference>
<evidence type="ECO:0000313" key="2">
    <source>
        <dbReference type="EMBL" id="PRW61475.1"/>
    </source>
</evidence>
<evidence type="ECO:0000313" key="3">
    <source>
        <dbReference type="Proteomes" id="UP000239899"/>
    </source>
</evidence>